<dbReference type="GO" id="GO:0030136">
    <property type="term" value="C:clathrin-coated vesicle"/>
    <property type="evidence" value="ECO:0007669"/>
    <property type="project" value="UniProtKB-SubCell"/>
</dbReference>
<feature type="region of interest" description="Disordered" evidence="4">
    <location>
        <begin position="782"/>
        <end position="818"/>
    </location>
</feature>
<evidence type="ECO:0000313" key="6">
    <source>
        <dbReference type="EMBL" id="ELR16156.1"/>
    </source>
</evidence>
<feature type="compositionally biased region" description="Low complexity" evidence="4">
    <location>
        <begin position="19"/>
        <end position="56"/>
    </location>
</feature>
<keyword evidence="3" id="KW-0175">Coiled coil</keyword>
<evidence type="ECO:0000256" key="4">
    <source>
        <dbReference type="SAM" id="MobiDB-lite"/>
    </source>
</evidence>
<feature type="compositionally biased region" description="Low complexity" evidence="4">
    <location>
        <begin position="967"/>
        <end position="1006"/>
    </location>
</feature>
<dbReference type="InterPro" id="IPR037516">
    <property type="entry name" value="Tripartite_DENN"/>
</dbReference>
<evidence type="ECO:0000313" key="7">
    <source>
        <dbReference type="Proteomes" id="UP000011083"/>
    </source>
</evidence>
<proteinExistence type="predicted"/>
<dbReference type="GO" id="GO:0005829">
    <property type="term" value="C:cytosol"/>
    <property type="evidence" value="ECO:0007669"/>
    <property type="project" value="TreeGrafter"/>
</dbReference>
<feature type="region of interest" description="Disordered" evidence="4">
    <location>
        <begin position="1"/>
        <end position="56"/>
    </location>
</feature>
<keyword evidence="7" id="KW-1185">Reference proteome</keyword>
<dbReference type="Pfam" id="PF02141">
    <property type="entry name" value="DENN"/>
    <property type="match status" value="1"/>
</dbReference>
<evidence type="ECO:0000256" key="1">
    <source>
        <dbReference type="ARBA" id="ARBA00004132"/>
    </source>
</evidence>
<dbReference type="PROSITE" id="PS50211">
    <property type="entry name" value="DENN"/>
    <property type="match status" value="1"/>
</dbReference>
<feature type="compositionally biased region" description="Low complexity" evidence="4">
    <location>
        <begin position="910"/>
        <end position="923"/>
    </location>
</feature>
<dbReference type="InterPro" id="IPR040032">
    <property type="entry name" value="DENND1A/B/C"/>
</dbReference>
<dbReference type="GeneID" id="14916824"/>
<feature type="compositionally biased region" description="Low complexity" evidence="4">
    <location>
        <begin position="877"/>
        <end position="891"/>
    </location>
</feature>
<dbReference type="PANTHER" id="PTHR13196:SF14">
    <property type="entry name" value="UDENN DOMAIN-CONTAINING PROTEIN"/>
    <property type="match status" value="1"/>
</dbReference>
<feature type="region of interest" description="Disordered" evidence="4">
    <location>
        <begin position="940"/>
        <end position="1060"/>
    </location>
</feature>
<protein>
    <submittedName>
        <fullName evidence="6">DENN (AEX-3) domain containing protein</fullName>
    </submittedName>
</protein>
<name>L8GVR5_ACACF</name>
<feature type="coiled-coil region" evidence="3">
    <location>
        <begin position="512"/>
        <end position="543"/>
    </location>
</feature>
<dbReference type="Gene3D" id="3.40.50.11500">
    <property type="match status" value="1"/>
</dbReference>
<dbReference type="SMART" id="SM00799">
    <property type="entry name" value="DENN"/>
    <property type="match status" value="1"/>
</dbReference>
<gene>
    <name evidence="6" type="ORF">ACA1_177750</name>
</gene>
<dbReference type="Gene3D" id="3.30.450.200">
    <property type="match status" value="1"/>
</dbReference>
<accession>L8GVR5</accession>
<feature type="region of interest" description="Disordered" evidence="4">
    <location>
        <begin position="563"/>
        <end position="729"/>
    </location>
</feature>
<dbReference type="RefSeq" id="XP_004338169.1">
    <property type="nucleotide sequence ID" value="XM_004338121.1"/>
</dbReference>
<organism evidence="6 7">
    <name type="scientific">Acanthamoeba castellanii (strain ATCC 30010 / Neff)</name>
    <dbReference type="NCBI Taxonomy" id="1257118"/>
    <lineage>
        <taxon>Eukaryota</taxon>
        <taxon>Amoebozoa</taxon>
        <taxon>Discosea</taxon>
        <taxon>Longamoebia</taxon>
        <taxon>Centramoebida</taxon>
        <taxon>Acanthamoebidae</taxon>
        <taxon>Acanthamoeba</taxon>
    </lineage>
</organism>
<dbReference type="SMART" id="SM00801">
    <property type="entry name" value="dDENN"/>
    <property type="match status" value="1"/>
</dbReference>
<dbReference type="OMA" id="INYCEAP"/>
<feature type="compositionally biased region" description="Pro residues" evidence="4">
    <location>
        <begin position="955"/>
        <end position="966"/>
    </location>
</feature>
<sequence>MATPATQPRVLPQAPLPRLPTTAAAAGVDARGFSGVSSSSRGATQPAPAPAAASAPAKGARPMLDLAILCVAPSSSPAPSGPSSSSATALSSVLWRLPSDATDFTFTLTDAEGQRQYGFCRRFTPPLLPRSPGVEEAAKAGAHTACLCLLSHHGWFGPMEQVLDALYRTLALERHPALPQAPTMDDLLSHAGAFVSALLASPLPAPGEPFADYKASCSELLVPPPSERLELLRPMDNEGTLPITHGMMKSLFSSLLVLRVLLLFTALLSERRIIFHSHSIQKLSHATHAASSLLYPFSWQHIFVPVLPRGLINYCEAPMPFIVGLLSSQLPLVKKMHLESVVFVDLDGNSINANIEDAAILPREHVTLLKQTIEDALYTDNRSEQVRFKVVQHAFREFFLSMLAGYRRYMVPSMDQPRSEPEFRFDRGAFIRNHPKKSVRKFLSVFCHSQMFTQFISEREAWASRGQQPQGLFEREVQAYQDLGAQSGLGGGVSGGAGGAGGGGGNKKEKLRTFLSQKSEEAKAKLADLREEGEKRLEKMREEKRGGARYDRYDHHDQAPTVAIGAPSFVSHTSGLPRGTTAATRGPAPGAALTSGGGVPGRPHGVGRAPAALPNPTAKPPPLPARPAGGVQSARDFWENKGGPEQQQEPMTAAERRKTLPPLPNRNALSNSGAASRTPAAGASAPEPTPAPMTSTAHATRGTPTPTTHATRGAPTPTSVLAPSPTPAALPPIARARIVRHDHPPFELRVPFDLPQQPPAAMAWEARFEDSRLQAPLGGPPYTTGALHRPGHQHHPNQHQPQMTSSSMPTAPVPARHRAGSASTTTADLLLFDGLVPGQELHPVLAPFSASSSAPLVAPTTQQPSTMAGFLPPLQPTSPSSPAAVGSPSSSFHAGGGGVMPLTMAAPVTSSSSSPVSSSSSSSGGYVFPAAPQNLLYHHHQQHQQPYVGQAGPPAYYPPSSFPSVPPFHQQQQQPLYPQQPQYHHQPQQQQPQLQAPLQPFKPLQPTMQAGGGLYHPQQQQQFGGHGQQGFQGPLQPQPQWHHPQQPAPGPGGAGPRQFA</sequence>
<feature type="domain" description="UDENN" evidence="5">
    <location>
        <begin position="49"/>
        <end position="468"/>
    </location>
</feature>
<dbReference type="EMBL" id="KB008006">
    <property type="protein sequence ID" value="ELR16156.1"/>
    <property type="molecule type" value="Genomic_DNA"/>
</dbReference>
<dbReference type="Proteomes" id="UP000011083">
    <property type="component" value="Unassembled WGS sequence"/>
</dbReference>
<dbReference type="GO" id="GO:0005085">
    <property type="term" value="F:guanyl-nucleotide exchange factor activity"/>
    <property type="evidence" value="ECO:0007669"/>
    <property type="project" value="InterPro"/>
</dbReference>
<dbReference type="GO" id="GO:1901981">
    <property type="term" value="F:phosphatidylinositol phosphate binding"/>
    <property type="evidence" value="ECO:0007669"/>
    <property type="project" value="TreeGrafter"/>
</dbReference>
<dbReference type="InterPro" id="IPR005112">
    <property type="entry name" value="dDENN_dom"/>
</dbReference>
<dbReference type="Pfam" id="PF03455">
    <property type="entry name" value="dDENN"/>
    <property type="match status" value="1"/>
</dbReference>
<dbReference type="InterPro" id="IPR001194">
    <property type="entry name" value="cDENN_dom"/>
</dbReference>
<dbReference type="OrthoDB" id="20611at2759"/>
<dbReference type="FunFam" id="3.40.50.11500:FF:000004">
    <property type="entry name" value="DENN domain-containing protein 2C isoform X1"/>
    <property type="match status" value="1"/>
</dbReference>
<dbReference type="InterPro" id="IPR043153">
    <property type="entry name" value="DENN_C"/>
</dbReference>
<feature type="compositionally biased region" description="Low complexity" evidence="4">
    <location>
        <begin position="601"/>
        <end position="616"/>
    </location>
</feature>
<evidence type="ECO:0000259" key="5">
    <source>
        <dbReference type="PROSITE" id="PS50211"/>
    </source>
</evidence>
<dbReference type="GO" id="GO:0032456">
    <property type="term" value="P:endocytic recycling"/>
    <property type="evidence" value="ECO:0007669"/>
    <property type="project" value="TreeGrafter"/>
</dbReference>
<feature type="compositionally biased region" description="Gly residues" evidence="4">
    <location>
        <begin position="1051"/>
        <end position="1060"/>
    </location>
</feature>
<dbReference type="PANTHER" id="PTHR13196">
    <property type="entry name" value="DENN DOMAIN-CONTAINING"/>
    <property type="match status" value="1"/>
</dbReference>
<feature type="compositionally biased region" description="Low complexity" evidence="4">
    <location>
        <begin position="672"/>
        <end position="686"/>
    </location>
</feature>
<keyword evidence="2" id="KW-0968">Cytoplasmic vesicle</keyword>
<feature type="compositionally biased region" description="Low complexity" evidence="4">
    <location>
        <begin position="577"/>
        <end position="592"/>
    </location>
</feature>
<dbReference type="STRING" id="1257118.L8GVR5"/>
<feature type="region of interest" description="Disordered" evidence="4">
    <location>
        <begin position="854"/>
        <end position="925"/>
    </location>
</feature>
<dbReference type="VEuPathDB" id="AmoebaDB:ACA1_177750"/>
<reference evidence="6 7" key="1">
    <citation type="journal article" date="2013" name="Genome Biol.">
        <title>Genome of Acanthamoeba castellanii highlights extensive lateral gene transfer and early evolution of tyrosine kinase signaling.</title>
        <authorList>
            <person name="Clarke M."/>
            <person name="Lohan A.J."/>
            <person name="Liu B."/>
            <person name="Lagkouvardos I."/>
            <person name="Roy S."/>
            <person name="Zafar N."/>
            <person name="Bertelli C."/>
            <person name="Schilde C."/>
            <person name="Kianianmomeni A."/>
            <person name="Burglin T.R."/>
            <person name="Frech C."/>
            <person name="Turcotte B."/>
            <person name="Kopec K.O."/>
            <person name="Synnott J.M."/>
            <person name="Choo C."/>
            <person name="Paponov I."/>
            <person name="Finkler A."/>
            <person name="Soon Heng Tan C."/>
            <person name="Hutchins A.P."/>
            <person name="Weinmeier T."/>
            <person name="Rattei T."/>
            <person name="Chu J.S."/>
            <person name="Gimenez G."/>
            <person name="Irimia M."/>
            <person name="Rigden D.J."/>
            <person name="Fitzpatrick D.A."/>
            <person name="Lorenzo-Morales J."/>
            <person name="Bateman A."/>
            <person name="Chiu C.H."/>
            <person name="Tang P."/>
            <person name="Hegemann P."/>
            <person name="Fromm H."/>
            <person name="Raoult D."/>
            <person name="Greub G."/>
            <person name="Miranda-Saavedra D."/>
            <person name="Chen N."/>
            <person name="Nash P."/>
            <person name="Ginger M.L."/>
            <person name="Horn M."/>
            <person name="Schaap P."/>
            <person name="Caler L."/>
            <person name="Loftus B."/>
        </authorList>
    </citation>
    <scope>NUCLEOTIDE SEQUENCE [LARGE SCALE GENOMIC DNA]</scope>
    <source>
        <strain evidence="6 7">Neff</strain>
    </source>
</reference>
<dbReference type="GO" id="GO:0006897">
    <property type="term" value="P:endocytosis"/>
    <property type="evidence" value="ECO:0007669"/>
    <property type="project" value="TreeGrafter"/>
</dbReference>
<dbReference type="AlphaFoldDB" id="L8GVR5"/>
<evidence type="ECO:0000256" key="3">
    <source>
        <dbReference type="SAM" id="Coils"/>
    </source>
</evidence>
<comment type="subcellular location">
    <subcellularLocation>
        <location evidence="1">Cytoplasmic vesicle</location>
        <location evidence="1">Clathrin-coated vesicle</location>
    </subcellularLocation>
</comment>
<feature type="compositionally biased region" description="Low complexity" evidence="4">
    <location>
        <begin position="696"/>
        <end position="723"/>
    </location>
</feature>
<evidence type="ECO:0000256" key="2">
    <source>
        <dbReference type="ARBA" id="ARBA00023329"/>
    </source>
</evidence>
<feature type="compositionally biased region" description="Low complexity" evidence="4">
    <location>
        <begin position="1031"/>
        <end position="1045"/>
    </location>
</feature>
<dbReference type="KEGG" id="acan:ACA1_177750"/>